<dbReference type="PANTHER" id="PTHR43135:SF3">
    <property type="entry name" value="ALPHA-D-RIBOSE 1-METHYLPHOSPHONATE 5-TRIPHOSPHATE DIPHOSPHATASE"/>
    <property type="match status" value="1"/>
</dbReference>
<sequence length="472" mass="52238">MFRLFNYSSFLILIVIFVFPLKAISKQNEIIQNQNTILTNCNIISCTGSKLMKNMTITIAGNKITEIKRGKYKPKRGDKKSKVIDLKGGYVLPGFWNMHMHLSGLLPDPNHVQDNESTASATIRAGLNAMDGIRHGFTSIRSVGERDYIDIAWRDAFNQGYFMGPRIFASGEPVTATGGHRGDVEFGSDGVPEIRKAVRQRIQNGVDWIKIVDVELLPDELEAAIETTHSLGRKITSHSREPATYRSVLAGVDCIEHGYGLTDKTIKLMAEKGVYYSPTIICNLSDAYIKEREARLARLGFSEDEEVVNGRVLVAYADERSQVHAEHQRNALKKAVKAGVKVVIASDSTPIGEIGILEIEQFVLSGVSEMDALIAATRNPAEMCGVLDKLGTVEENKLADLVIIKDNPLENISNIRNIEMVFKDGVSVDLTHPQGTATYWDYYGKKNLKKGYLGDSENQAGFTRGLAEPDNN</sequence>
<dbReference type="InterPro" id="IPR011059">
    <property type="entry name" value="Metal-dep_hydrolase_composite"/>
</dbReference>
<name>A0A381UED9_9ZZZZ</name>
<feature type="domain" description="Amidohydrolase-related" evidence="1">
    <location>
        <begin position="90"/>
        <end position="427"/>
    </location>
</feature>
<organism evidence="2">
    <name type="scientific">marine metagenome</name>
    <dbReference type="NCBI Taxonomy" id="408172"/>
    <lineage>
        <taxon>unclassified sequences</taxon>
        <taxon>metagenomes</taxon>
        <taxon>ecological metagenomes</taxon>
    </lineage>
</organism>
<evidence type="ECO:0000259" key="1">
    <source>
        <dbReference type="Pfam" id="PF01979"/>
    </source>
</evidence>
<dbReference type="InterPro" id="IPR032466">
    <property type="entry name" value="Metal_Hydrolase"/>
</dbReference>
<dbReference type="PANTHER" id="PTHR43135">
    <property type="entry name" value="ALPHA-D-RIBOSE 1-METHYLPHOSPHONATE 5-TRIPHOSPHATE DIPHOSPHATASE"/>
    <property type="match status" value="1"/>
</dbReference>
<dbReference type="InterPro" id="IPR051781">
    <property type="entry name" value="Metallo-dep_Hydrolase"/>
</dbReference>
<reference evidence="2" key="1">
    <citation type="submission" date="2018-05" db="EMBL/GenBank/DDBJ databases">
        <authorList>
            <person name="Lanie J.A."/>
            <person name="Ng W.-L."/>
            <person name="Kazmierczak K.M."/>
            <person name="Andrzejewski T.M."/>
            <person name="Davidsen T.M."/>
            <person name="Wayne K.J."/>
            <person name="Tettelin H."/>
            <person name="Glass J.I."/>
            <person name="Rusch D."/>
            <person name="Podicherti R."/>
            <person name="Tsui H.-C.T."/>
            <person name="Winkler M.E."/>
        </authorList>
    </citation>
    <scope>NUCLEOTIDE SEQUENCE</scope>
</reference>
<dbReference type="InterPro" id="IPR006680">
    <property type="entry name" value="Amidohydro-rel"/>
</dbReference>
<proteinExistence type="predicted"/>
<dbReference type="SUPFAM" id="SSF51556">
    <property type="entry name" value="Metallo-dependent hydrolases"/>
    <property type="match status" value="1"/>
</dbReference>
<dbReference type="SUPFAM" id="SSF51338">
    <property type="entry name" value="Composite domain of metallo-dependent hydrolases"/>
    <property type="match status" value="1"/>
</dbReference>
<dbReference type="InterPro" id="IPR057744">
    <property type="entry name" value="OTAase-like"/>
</dbReference>
<accession>A0A381UED9</accession>
<protein>
    <recommendedName>
        <fullName evidence="1">Amidohydrolase-related domain-containing protein</fullName>
    </recommendedName>
</protein>
<gene>
    <name evidence="2" type="ORF">METZ01_LOCUS79188</name>
</gene>
<dbReference type="GO" id="GO:0016810">
    <property type="term" value="F:hydrolase activity, acting on carbon-nitrogen (but not peptide) bonds"/>
    <property type="evidence" value="ECO:0007669"/>
    <property type="project" value="InterPro"/>
</dbReference>
<dbReference type="Gene3D" id="2.30.40.10">
    <property type="entry name" value="Urease, subunit C, domain 1"/>
    <property type="match status" value="1"/>
</dbReference>
<evidence type="ECO:0000313" key="2">
    <source>
        <dbReference type="EMBL" id="SVA26334.1"/>
    </source>
</evidence>
<dbReference type="Pfam" id="PF01979">
    <property type="entry name" value="Amidohydro_1"/>
    <property type="match status" value="1"/>
</dbReference>
<dbReference type="AlphaFoldDB" id="A0A381UED9"/>
<dbReference type="EMBL" id="UINC01006240">
    <property type="protein sequence ID" value="SVA26334.1"/>
    <property type="molecule type" value="Genomic_DNA"/>
</dbReference>
<dbReference type="Gene3D" id="3.20.20.140">
    <property type="entry name" value="Metal-dependent hydrolases"/>
    <property type="match status" value="1"/>
</dbReference>
<dbReference type="CDD" id="cd01299">
    <property type="entry name" value="Met_dep_hydrolase_A"/>
    <property type="match status" value="1"/>
</dbReference>